<evidence type="ECO:0008006" key="5">
    <source>
        <dbReference type="Google" id="ProtNLM"/>
    </source>
</evidence>
<keyword evidence="2" id="KW-1133">Transmembrane helix</keyword>
<feature type="region of interest" description="Disordered" evidence="1">
    <location>
        <begin position="117"/>
        <end position="166"/>
    </location>
</feature>
<proteinExistence type="predicted"/>
<reference evidence="3 4" key="1">
    <citation type="journal article" date="2019" name="Int. J. Syst. Evol. Microbiol.">
        <title>The Global Catalogue of Microorganisms (GCM) 10K type strain sequencing project: providing services to taxonomists for standard genome sequencing and annotation.</title>
        <authorList>
            <consortium name="The Broad Institute Genomics Platform"/>
            <consortium name="The Broad Institute Genome Sequencing Center for Infectious Disease"/>
            <person name="Wu L."/>
            <person name="Ma J."/>
        </authorList>
    </citation>
    <scope>NUCLEOTIDE SEQUENCE [LARGE SCALE GENOMIC DNA]</scope>
    <source>
        <strain evidence="3 4">JCM 12393</strain>
    </source>
</reference>
<gene>
    <name evidence="3" type="ORF">GCM10009639_17240</name>
</gene>
<accession>A0ABN1XTU1</accession>
<evidence type="ECO:0000313" key="3">
    <source>
        <dbReference type="EMBL" id="GAA1389492.1"/>
    </source>
</evidence>
<comment type="caution">
    <text evidence="3">The sequence shown here is derived from an EMBL/GenBank/DDBJ whole genome shotgun (WGS) entry which is preliminary data.</text>
</comment>
<dbReference type="EMBL" id="BAAAKJ010000085">
    <property type="protein sequence ID" value="GAA1389492.1"/>
    <property type="molecule type" value="Genomic_DNA"/>
</dbReference>
<feature type="compositionally biased region" description="Basic and acidic residues" evidence="1">
    <location>
        <begin position="145"/>
        <end position="166"/>
    </location>
</feature>
<keyword evidence="4" id="KW-1185">Reference proteome</keyword>
<evidence type="ECO:0000313" key="4">
    <source>
        <dbReference type="Proteomes" id="UP001499863"/>
    </source>
</evidence>
<keyword evidence="2" id="KW-0472">Membrane</keyword>
<evidence type="ECO:0000256" key="1">
    <source>
        <dbReference type="SAM" id="MobiDB-lite"/>
    </source>
</evidence>
<evidence type="ECO:0000256" key="2">
    <source>
        <dbReference type="SAM" id="Phobius"/>
    </source>
</evidence>
<sequence>MPEVTEMDGPALSGRERRLLAEIEGELRRDTRLDRRLSTMGARRPSRLGRALRGLGRRVPAGVPMTALVMSAICLSVAVRKPTAVMAIATALVWAGSVVLAAVISVLLRRHRRRRAETADGLPDGGPGGFREPRSRGWPGEPTDGGDHGEERRDGRDRRPWDHPEM</sequence>
<keyword evidence="2" id="KW-0812">Transmembrane</keyword>
<feature type="transmembrane region" description="Helical" evidence="2">
    <location>
        <begin position="59"/>
        <end position="79"/>
    </location>
</feature>
<organism evidence="3 4">
    <name type="scientific">Kitasatospora putterlickiae</name>
    <dbReference type="NCBI Taxonomy" id="221725"/>
    <lineage>
        <taxon>Bacteria</taxon>
        <taxon>Bacillati</taxon>
        <taxon>Actinomycetota</taxon>
        <taxon>Actinomycetes</taxon>
        <taxon>Kitasatosporales</taxon>
        <taxon>Streptomycetaceae</taxon>
        <taxon>Kitasatospora</taxon>
    </lineage>
</organism>
<protein>
    <recommendedName>
        <fullName evidence="5">DUF3040 domain-containing protein</fullName>
    </recommendedName>
</protein>
<feature type="transmembrane region" description="Helical" evidence="2">
    <location>
        <begin position="85"/>
        <end position="108"/>
    </location>
</feature>
<name>A0ABN1XTU1_9ACTN</name>
<dbReference type="Proteomes" id="UP001499863">
    <property type="component" value="Unassembled WGS sequence"/>
</dbReference>